<reference evidence="4" key="1">
    <citation type="journal article" date="2019" name="Int. J. Syst. Evol. Microbiol.">
        <title>The Global Catalogue of Microorganisms (GCM) 10K type strain sequencing project: providing services to taxonomists for standard genome sequencing and annotation.</title>
        <authorList>
            <consortium name="The Broad Institute Genomics Platform"/>
            <consortium name="The Broad Institute Genome Sequencing Center for Infectious Disease"/>
            <person name="Wu L."/>
            <person name="Ma J."/>
        </authorList>
    </citation>
    <scope>NUCLEOTIDE SEQUENCE [LARGE SCALE GENOMIC DNA]</scope>
    <source>
        <strain evidence="4">CCUG 59778</strain>
    </source>
</reference>
<comment type="caution">
    <text evidence="3">The sequence shown here is derived from an EMBL/GenBank/DDBJ whole genome shotgun (WGS) entry which is preliminary data.</text>
</comment>
<dbReference type="RefSeq" id="WP_378245864.1">
    <property type="nucleotide sequence ID" value="NZ_JBHSKF010000003.1"/>
</dbReference>
<name>A0ABW0EID7_9PSEU</name>
<feature type="transmembrane region" description="Helical" evidence="1">
    <location>
        <begin position="12"/>
        <end position="36"/>
    </location>
</feature>
<keyword evidence="3" id="KW-0378">Hydrolase</keyword>
<gene>
    <name evidence="3" type="ORF">ACFPM7_09000</name>
</gene>
<evidence type="ECO:0000313" key="4">
    <source>
        <dbReference type="Proteomes" id="UP001596157"/>
    </source>
</evidence>
<dbReference type="SUPFAM" id="SSF52266">
    <property type="entry name" value="SGNH hydrolase"/>
    <property type="match status" value="1"/>
</dbReference>
<dbReference type="InterPro" id="IPR051532">
    <property type="entry name" value="Ester_Hydrolysis_Enzymes"/>
</dbReference>
<dbReference type="PANTHER" id="PTHR30383:SF5">
    <property type="entry name" value="SGNH HYDROLASE-TYPE ESTERASE DOMAIN-CONTAINING PROTEIN"/>
    <property type="match status" value="1"/>
</dbReference>
<dbReference type="EMBL" id="JBHSKF010000003">
    <property type="protein sequence ID" value="MFC5287183.1"/>
    <property type="molecule type" value="Genomic_DNA"/>
</dbReference>
<protein>
    <submittedName>
        <fullName evidence="3">SGNH/GDSL hydrolase family protein</fullName>
    </submittedName>
</protein>
<keyword evidence="4" id="KW-1185">Reference proteome</keyword>
<dbReference type="CDD" id="cd01836">
    <property type="entry name" value="FeeA_FeeB_like"/>
    <property type="match status" value="1"/>
</dbReference>
<accession>A0ABW0EID7</accession>
<evidence type="ECO:0000256" key="1">
    <source>
        <dbReference type="SAM" id="Phobius"/>
    </source>
</evidence>
<dbReference type="InterPro" id="IPR013830">
    <property type="entry name" value="SGNH_hydro"/>
</dbReference>
<evidence type="ECO:0000259" key="2">
    <source>
        <dbReference type="Pfam" id="PF13472"/>
    </source>
</evidence>
<dbReference type="PANTHER" id="PTHR30383">
    <property type="entry name" value="THIOESTERASE 1/PROTEASE 1/LYSOPHOSPHOLIPASE L1"/>
    <property type="match status" value="1"/>
</dbReference>
<feature type="domain" description="SGNH hydrolase-type esterase" evidence="2">
    <location>
        <begin position="79"/>
        <end position="256"/>
    </location>
</feature>
<proteinExistence type="predicted"/>
<dbReference type="InterPro" id="IPR036514">
    <property type="entry name" value="SGNH_hydro_sf"/>
</dbReference>
<evidence type="ECO:0000313" key="3">
    <source>
        <dbReference type="EMBL" id="MFC5287183.1"/>
    </source>
</evidence>
<dbReference type="Gene3D" id="3.40.50.1110">
    <property type="entry name" value="SGNH hydrolase"/>
    <property type="match status" value="1"/>
</dbReference>
<dbReference type="Pfam" id="PF13472">
    <property type="entry name" value="Lipase_GDSL_2"/>
    <property type="match status" value="1"/>
</dbReference>
<organism evidence="3 4">
    <name type="scientific">Actinokineospora guangxiensis</name>
    <dbReference type="NCBI Taxonomy" id="1490288"/>
    <lineage>
        <taxon>Bacteria</taxon>
        <taxon>Bacillati</taxon>
        <taxon>Actinomycetota</taxon>
        <taxon>Actinomycetes</taxon>
        <taxon>Pseudonocardiales</taxon>
        <taxon>Pseudonocardiaceae</taxon>
        <taxon>Actinokineospora</taxon>
    </lineage>
</organism>
<dbReference type="Proteomes" id="UP001596157">
    <property type="component" value="Unassembled WGS sequence"/>
</dbReference>
<keyword evidence="1" id="KW-1133">Transmembrane helix</keyword>
<sequence length="277" mass="28149">MSEQVAPTKGLAAALRAVAVAIGSVGGLSAGAYGLLSTQSKRARTVIGVPRERPHNADGVYLPNGAGPVARGEALVFAVFGDSTAAGLGAESADRLPGVVLARGLAEELGSAVRLVTHAVSGSRTTHLAGQVDAALTDPPHVALVLVGGNDVTARLGIGESAALLAAQVDRLVRAGVAVLVGTCPDLGTVRPLPQPLREVARRYSRALARAQAKALIGSGARVVPMAALLTAHFRERHDELFSPDRFHPNGAGYALAADVLLAPLCAATGLWEGRTG</sequence>
<dbReference type="GO" id="GO:0016787">
    <property type="term" value="F:hydrolase activity"/>
    <property type="evidence" value="ECO:0007669"/>
    <property type="project" value="UniProtKB-KW"/>
</dbReference>
<keyword evidence="1" id="KW-0812">Transmembrane</keyword>
<keyword evidence="1" id="KW-0472">Membrane</keyword>